<reference evidence="1" key="1">
    <citation type="submission" date="2021-05" db="EMBL/GenBank/DDBJ databases">
        <title>Diversity, taxonomy and evolution of archaeal viruses of the class Caudoviricetes.</title>
        <authorList>
            <person name="Liu Y."/>
            <person name="Demina T.A."/>
            <person name="Roux S."/>
            <person name="Aiewsakun P."/>
            <person name="Kazlauskas D."/>
            <person name="Simmonds P."/>
            <person name="Prangishvili D."/>
            <person name="Oksanen H.M."/>
            <person name="Krupovic M."/>
        </authorList>
    </citation>
    <scope>NUCLEOTIDE SEQUENCE</scope>
    <source>
        <strain evidence="1">HATV-2/44</strain>
    </source>
</reference>
<evidence type="ECO:0008006" key="3">
    <source>
        <dbReference type="Google" id="ProtNLM"/>
    </source>
</evidence>
<evidence type="ECO:0000313" key="2">
    <source>
        <dbReference type="Proteomes" id="UP000827814"/>
    </source>
</evidence>
<protein>
    <recommendedName>
        <fullName evidence="3">Major capsid protein</fullName>
    </recommendedName>
</protein>
<accession>A0AAE8Y0L8</accession>
<gene>
    <name evidence="1" type="ORF">HATV-2_gp13</name>
</gene>
<dbReference type="EMBL" id="MZ334525">
    <property type="protein sequence ID" value="UBF23164.1"/>
    <property type="molecule type" value="Genomic_DNA"/>
</dbReference>
<name>A0AAE8Y0L8_9CAUD</name>
<organism evidence="1 2">
    <name type="scientific">Haloarcula tailed virus 2</name>
    <dbReference type="NCBI Taxonomy" id="2877989"/>
    <lineage>
        <taxon>Viruses</taxon>
        <taxon>Duplodnaviria</taxon>
        <taxon>Heunggongvirae</taxon>
        <taxon>Uroviricota</taxon>
        <taxon>Caudoviricetes</taxon>
        <taxon>Thumleimavirales</taxon>
        <taxon>Soleiviridae</taxon>
        <taxon>Eilatmyovirus</taxon>
        <taxon>Eilatmyovirus salis</taxon>
        <taxon>Eilatmyovirus HATV2</taxon>
    </lineage>
</organism>
<keyword evidence="2" id="KW-1185">Reference proteome</keyword>
<dbReference type="Proteomes" id="UP000827814">
    <property type="component" value="Segment"/>
</dbReference>
<evidence type="ECO:0000313" key="1">
    <source>
        <dbReference type="EMBL" id="UBF23164.1"/>
    </source>
</evidence>
<proteinExistence type="predicted"/>
<sequence>MTTSSILTKELQELLKPDEDLMFTREGFDRRSIRREFAPVRTIDAGTKYVRQGNASYVHPDSSMPVGPTGEGESYGNIELVREIGGEQQIPRYVNGFTIEEEDLEVSEMAMHLQEMRDGIMELFDIQADLAFLQGLEDRAGNEVFSGVFEWLDNNIEADNVIDCSTFDLSTGDLNGLPANIVLRHAYGKVSGEYVETQWDLAVAKQSVWALWNEVGTNDSNGNRSQWEMIATDDAAGVGVNRRILVPERIGLRAPTTSAEKLQFDISFPTPTSNDDAAGDIAAADDVMYLVPNHGGDYYELYEQSGADVRGPLMKDGFRERFEYKWRAGVTQGQSFRIEGVAKDAIKLENVESLFL</sequence>